<evidence type="ECO:0000313" key="2">
    <source>
        <dbReference type="Proteomes" id="UP000184267"/>
    </source>
</evidence>
<dbReference type="Proteomes" id="UP000184267">
    <property type="component" value="Unassembled WGS sequence"/>
</dbReference>
<gene>
    <name evidence="1" type="ORF">TRAPUB_3579</name>
</gene>
<keyword evidence="2" id="KW-1185">Reference proteome</keyword>
<dbReference type="STRING" id="154538.A0A1M2VDC3"/>
<accession>A0A1M2VDC3</accession>
<dbReference type="AlphaFoldDB" id="A0A1M2VDC3"/>
<comment type="caution">
    <text evidence="1">The sequence shown here is derived from an EMBL/GenBank/DDBJ whole genome shotgun (WGS) entry which is preliminary data.</text>
</comment>
<reference evidence="1 2" key="1">
    <citation type="submission" date="2016-10" db="EMBL/GenBank/DDBJ databases">
        <title>Genome sequence of the basidiomycete white-rot fungus Trametes pubescens.</title>
        <authorList>
            <person name="Makela M.R."/>
            <person name="Granchi Z."/>
            <person name="Peng M."/>
            <person name="De Vries R.P."/>
            <person name="Grigoriev I."/>
            <person name="Riley R."/>
            <person name="Hilden K."/>
        </authorList>
    </citation>
    <scope>NUCLEOTIDE SEQUENCE [LARGE SCALE GENOMIC DNA]</scope>
    <source>
        <strain evidence="1 2">FBCC735</strain>
    </source>
</reference>
<sequence length="131" mass="14793">MAGQVPWLDRLHCLAARFDAFKATAPQEPDRKLKTSRFHRILQDICAVVCEAEHEAAPELNTVVGEAHVLLEVCLIYAYSDEADIQSLNTFAHSDDCDEPWIDDIMENAGSDIVDEFIRLYTKTLKLGSRE</sequence>
<name>A0A1M2VDC3_TRAPU</name>
<protein>
    <submittedName>
        <fullName evidence="1">Uncharacterized protein</fullName>
    </submittedName>
</protein>
<dbReference type="EMBL" id="MNAD01001422">
    <property type="protein sequence ID" value="OJT05602.1"/>
    <property type="molecule type" value="Genomic_DNA"/>
</dbReference>
<proteinExistence type="predicted"/>
<evidence type="ECO:0000313" key="1">
    <source>
        <dbReference type="EMBL" id="OJT05602.1"/>
    </source>
</evidence>
<organism evidence="1 2">
    <name type="scientific">Trametes pubescens</name>
    <name type="common">White-rot fungus</name>
    <dbReference type="NCBI Taxonomy" id="154538"/>
    <lineage>
        <taxon>Eukaryota</taxon>
        <taxon>Fungi</taxon>
        <taxon>Dikarya</taxon>
        <taxon>Basidiomycota</taxon>
        <taxon>Agaricomycotina</taxon>
        <taxon>Agaricomycetes</taxon>
        <taxon>Polyporales</taxon>
        <taxon>Polyporaceae</taxon>
        <taxon>Trametes</taxon>
    </lineage>
</organism>